<dbReference type="CDD" id="cd07262">
    <property type="entry name" value="VOC_like"/>
    <property type="match status" value="1"/>
</dbReference>
<dbReference type="InterPro" id="IPR041581">
    <property type="entry name" value="Glyoxalase_6"/>
</dbReference>
<gene>
    <name evidence="2" type="ORF">GCM10009721_31880</name>
</gene>
<dbReference type="PANTHER" id="PTHR35006">
    <property type="entry name" value="GLYOXALASE FAMILY PROTEIN (AFU_ORTHOLOGUE AFUA_5G14830)"/>
    <property type="match status" value="1"/>
</dbReference>
<dbReference type="SUPFAM" id="SSF54593">
    <property type="entry name" value="Glyoxalase/Bleomycin resistance protein/Dihydroxybiphenyl dioxygenase"/>
    <property type="match status" value="1"/>
</dbReference>
<evidence type="ECO:0000313" key="2">
    <source>
        <dbReference type="EMBL" id="GGN02310.1"/>
    </source>
</evidence>
<accession>A0ABQ2I979</accession>
<dbReference type="PROSITE" id="PS51819">
    <property type="entry name" value="VOC"/>
    <property type="match status" value="1"/>
</dbReference>
<dbReference type="Gene3D" id="3.10.180.10">
    <property type="entry name" value="2,3-Dihydroxybiphenyl 1,2-Dioxygenase, domain 1"/>
    <property type="match status" value="1"/>
</dbReference>
<dbReference type="Pfam" id="PF18029">
    <property type="entry name" value="Glyoxalase_6"/>
    <property type="match status" value="1"/>
</dbReference>
<evidence type="ECO:0000313" key="3">
    <source>
        <dbReference type="Proteomes" id="UP000623461"/>
    </source>
</evidence>
<sequence>MTMARLDHFGPSLREMIDHFGINCSDFDASARFYDAVLGVLGYSRQMDVGVAIGYGTEGHPDFWITRWQGHEPNREMHCAFQADGVESVRAFHATAVELGGESLHEPRLWPEYHPGYFGAFVRDPDGNNVEAVFHRAPPEA</sequence>
<evidence type="ECO:0000259" key="1">
    <source>
        <dbReference type="PROSITE" id="PS51819"/>
    </source>
</evidence>
<organism evidence="2 3">
    <name type="scientific">Terrabacter tumescens</name>
    <dbReference type="NCBI Taxonomy" id="60443"/>
    <lineage>
        <taxon>Bacteria</taxon>
        <taxon>Bacillati</taxon>
        <taxon>Actinomycetota</taxon>
        <taxon>Actinomycetes</taxon>
        <taxon>Micrococcales</taxon>
        <taxon>Intrasporangiaceae</taxon>
        <taxon>Terrabacter</taxon>
    </lineage>
</organism>
<comment type="caution">
    <text evidence="2">The sequence shown here is derived from an EMBL/GenBank/DDBJ whole genome shotgun (WGS) entry which is preliminary data.</text>
</comment>
<dbReference type="EMBL" id="BMNZ01000006">
    <property type="protein sequence ID" value="GGN02310.1"/>
    <property type="molecule type" value="Genomic_DNA"/>
</dbReference>
<name>A0ABQ2I979_9MICO</name>
<dbReference type="InterPro" id="IPR029068">
    <property type="entry name" value="Glyas_Bleomycin-R_OHBP_Dase"/>
</dbReference>
<protein>
    <submittedName>
        <fullName evidence="2">Glyoxalase</fullName>
    </submittedName>
</protein>
<dbReference type="Proteomes" id="UP000623461">
    <property type="component" value="Unassembled WGS sequence"/>
</dbReference>
<reference evidence="3" key="1">
    <citation type="journal article" date="2019" name="Int. J. Syst. Evol. Microbiol.">
        <title>The Global Catalogue of Microorganisms (GCM) 10K type strain sequencing project: providing services to taxonomists for standard genome sequencing and annotation.</title>
        <authorList>
            <consortium name="The Broad Institute Genomics Platform"/>
            <consortium name="The Broad Institute Genome Sequencing Center for Infectious Disease"/>
            <person name="Wu L."/>
            <person name="Ma J."/>
        </authorList>
    </citation>
    <scope>NUCLEOTIDE SEQUENCE [LARGE SCALE GENOMIC DNA]</scope>
    <source>
        <strain evidence="3">JCM 1365</strain>
    </source>
</reference>
<dbReference type="InterPro" id="IPR037523">
    <property type="entry name" value="VOC_core"/>
</dbReference>
<keyword evidence="3" id="KW-1185">Reference proteome</keyword>
<feature type="domain" description="VOC" evidence="1">
    <location>
        <begin position="16"/>
        <end position="135"/>
    </location>
</feature>
<proteinExistence type="predicted"/>
<dbReference type="PANTHER" id="PTHR35006:SF2">
    <property type="entry name" value="GLYOXALASE FAMILY PROTEIN (AFU_ORTHOLOGUE AFUA_5G14830)"/>
    <property type="match status" value="1"/>
</dbReference>